<evidence type="ECO:0000313" key="3">
    <source>
        <dbReference type="Proteomes" id="UP000281549"/>
    </source>
</evidence>
<dbReference type="PANTHER" id="PTHR10782">
    <property type="entry name" value="ZINC FINGER MIZ DOMAIN-CONTAINING PROTEIN"/>
    <property type="match status" value="1"/>
</dbReference>
<protein>
    <recommendedName>
        <fullName evidence="1">ZMIZ1/ZMIZ2 GBD-like domain-containing protein</fullName>
    </recommendedName>
</protein>
<dbReference type="Proteomes" id="UP000281549">
    <property type="component" value="Unassembled WGS sequence"/>
</dbReference>
<gene>
    <name evidence="2" type="ORF">ROZALSC1DRAFT_22598</name>
</gene>
<dbReference type="GO" id="GO:0016925">
    <property type="term" value="P:protein sumoylation"/>
    <property type="evidence" value="ECO:0007669"/>
    <property type="project" value="TreeGrafter"/>
</dbReference>
<dbReference type="InterPro" id="IPR013083">
    <property type="entry name" value="Znf_RING/FYVE/PHD"/>
</dbReference>
<evidence type="ECO:0000259" key="1">
    <source>
        <dbReference type="Pfam" id="PF25527"/>
    </source>
</evidence>
<sequence length="248" mass="27825">MFMVERKHMVHVKLDNKIAVYGTDNPLVMSSVVKTGKNMLMLNAKQCCCNYIFVIQMFEPLSIEQVAATISSKRIPEEESLKLVKENQDVPLICPFTNVRMVIPVRVATENDIRCFDLLGFLMHNRYALNLLSPYTNEKIELHSLVIDSLLEKILTSSDPSLTSVVIHSDGTFDASNPKEISTPNFNQAKKFRMDLSVETGMSSEIGSIEPPTAHVVNSIMTPGTEVILQAQQDMFDQEQKDPALGYL</sequence>
<reference evidence="3" key="1">
    <citation type="journal article" date="2018" name="Nat. Microbiol.">
        <title>Leveraging single-cell genomics to expand the fungal tree of life.</title>
        <authorList>
            <person name="Ahrendt S.R."/>
            <person name="Quandt C.A."/>
            <person name="Ciobanu D."/>
            <person name="Clum A."/>
            <person name="Salamov A."/>
            <person name="Andreopoulos B."/>
            <person name="Cheng J.F."/>
            <person name="Woyke T."/>
            <person name="Pelin A."/>
            <person name="Henrissat B."/>
            <person name="Reynolds N.K."/>
            <person name="Benny G.L."/>
            <person name="Smith M.E."/>
            <person name="James T.Y."/>
            <person name="Grigoriev I.V."/>
        </authorList>
    </citation>
    <scope>NUCLEOTIDE SEQUENCE [LARGE SCALE GENOMIC DNA]</scope>
    <source>
        <strain evidence="3">CSF55</strain>
    </source>
</reference>
<dbReference type="GO" id="GO:0061665">
    <property type="term" value="F:SUMO ligase activity"/>
    <property type="evidence" value="ECO:0007669"/>
    <property type="project" value="TreeGrafter"/>
</dbReference>
<evidence type="ECO:0000313" key="2">
    <source>
        <dbReference type="EMBL" id="RKP19104.1"/>
    </source>
</evidence>
<dbReference type="Gene3D" id="3.30.40.10">
    <property type="entry name" value="Zinc/RING finger domain, C3HC4 (zinc finger)"/>
    <property type="match status" value="1"/>
</dbReference>
<dbReference type="InterPro" id="IPR057847">
    <property type="entry name" value="ZMIZ1/ZMIZ2_GBD-like"/>
</dbReference>
<feature type="domain" description="ZMIZ1/ZMIZ2 GBD-like" evidence="1">
    <location>
        <begin position="12"/>
        <end position="59"/>
    </location>
</feature>
<dbReference type="PANTHER" id="PTHR10782:SF4">
    <property type="entry name" value="TONALLI, ISOFORM E"/>
    <property type="match status" value="1"/>
</dbReference>
<accession>A0A4P9YI96</accession>
<dbReference type="Pfam" id="PF25527">
    <property type="entry name" value="GBD-like_ZMIZ1_ZMIZ2"/>
    <property type="match status" value="1"/>
</dbReference>
<name>A0A4P9YI96_ROZAC</name>
<organism evidence="2 3">
    <name type="scientific">Rozella allomycis (strain CSF55)</name>
    <dbReference type="NCBI Taxonomy" id="988480"/>
    <lineage>
        <taxon>Eukaryota</taxon>
        <taxon>Fungi</taxon>
        <taxon>Fungi incertae sedis</taxon>
        <taxon>Cryptomycota</taxon>
        <taxon>Cryptomycota incertae sedis</taxon>
        <taxon>Rozella</taxon>
    </lineage>
</organism>
<dbReference type="EMBL" id="ML005296">
    <property type="protein sequence ID" value="RKP19104.1"/>
    <property type="molecule type" value="Genomic_DNA"/>
</dbReference>
<proteinExistence type="predicted"/>
<dbReference type="GO" id="GO:0000785">
    <property type="term" value="C:chromatin"/>
    <property type="evidence" value="ECO:0007669"/>
    <property type="project" value="TreeGrafter"/>
</dbReference>
<dbReference type="AlphaFoldDB" id="A0A4P9YI96"/>